<dbReference type="Pfam" id="PF10002">
    <property type="entry name" value="DUF2243"/>
    <property type="match status" value="1"/>
</dbReference>
<dbReference type="OrthoDB" id="5190099at2"/>
<evidence type="ECO:0000313" key="3">
    <source>
        <dbReference type="Proteomes" id="UP000276103"/>
    </source>
</evidence>
<dbReference type="InterPro" id="IPR018719">
    <property type="entry name" value="DUF2243_membrane"/>
</dbReference>
<proteinExistence type="predicted"/>
<keyword evidence="1" id="KW-0812">Transmembrane</keyword>
<feature type="transmembrane region" description="Helical" evidence="1">
    <location>
        <begin position="131"/>
        <end position="153"/>
    </location>
</feature>
<feature type="transmembrane region" description="Helical" evidence="1">
    <location>
        <begin position="92"/>
        <end position="111"/>
    </location>
</feature>
<sequence length="164" mass="18037">MAANLQVFPNRLPLITAGIFLGLGLGGFVDGILLHQILQWHHMLSSIRPLTTDTNTDVNMVWDGLFHALDWVLTVIGVTLLWRAGGRADVPWLSQTFGGSLLIGAGLFNLVEGVIDHQILGIHHVKPGQNQLAWDVGFLALGGLFVVIGWIMIHQERNYEKQSS</sequence>
<keyword evidence="1" id="KW-0472">Membrane</keyword>
<comment type="caution">
    <text evidence="2">The sequence shown here is derived from an EMBL/GenBank/DDBJ whole genome shotgun (WGS) entry which is preliminary data.</text>
</comment>
<name>A0A433UGK0_ANAVA</name>
<evidence type="ECO:0000313" key="2">
    <source>
        <dbReference type="EMBL" id="RUS92987.1"/>
    </source>
</evidence>
<organism evidence="2 3">
    <name type="scientific">Trichormus variabilis SAG 1403-4b</name>
    <dbReference type="NCBI Taxonomy" id="447716"/>
    <lineage>
        <taxon>Bacteria</taxon>
        <taxon>Bacillati</taxon>
        <taxon>Cyanobacteriota</taxon>
        <taxon>Cyanophyceae</taxon>
        <taxon>Nostocales</taxon>
        <taxon>Nostocaceae</taxon>
        <taxon>Trichormus</taxon>
    </lineage>
</organism>
<protein>
    <submittedName>
        <fullName evidence="2">Membrane protein</fullName>
    </submittedName>
</protein>
<evidence type="ECO:0000256" key="1">
    <source>
        <dbReference type="SAM" id="Phobius"/>
    </source>
</evidence>
<reference evidence="2 3" key="1">
    <citation type="journal article" date="2019" name="Genome Biol. Evol.">
        <title>Day and night: Metabolic profiles and evolutionary relationships of six axenic non-marine cyanobacteria.</title>
        <authorList>
            <person name="Will S.E."/>
            <person name="Henke P."/>
            <person name="Boedeker C."/>
            <person name="Huang S."/>
            <person name="Brinkmann H."/>
            <person name="Rohde M."/>
            <person name="Jarek M."/>
            <person name="Friedl T."/>
            <person name="Seufert S."/>
            <person name="Schumacher M."/>
            <person name="Overmann J."/>
            <person name="Neumann-Schaal M."/>
            <person name="Petersen J."/>
        </authorList>
    </citation>
    <scope>NUCLEOTIDE SEQUENCE [LARGE SCALE GENOMIC DNA]</scope>
    <source>
        <strain evidence="2 3">SAG 1403-4b</strain>
    </source>
</reference>
<keyword evidence="1" id="KW-1133">Transmembrane helix</keyword>
<accession>A0A433UGK0</accession>
<dbReference type="EMBL" id="RSCM01000022">
    <property type="protein sequence ID" value="RUS92987.1"/>
    <property type="molecule type" value="Genomic_DNA"/>
</dbReference>
<gene>
    <name evidence="2" type="ORF">DSM107003_47340</name>
</gene>
<dbReference type="RefSeq" id="WP_127056525.1">
    <property type="nucleotide sequence ID" value="NZ_RSCM01000022.1"/>
</dbReference>
<feature type="transmembrane region" description="Helical" evidence="1">
    <location>
        <begin position="12"/>
        <end position="38"/>
    </location>
</feature>
<dbReference type="Proteomes" id="UP000276103">
    <property type="component" value="Unassembled WGS sequence"/>
</dbReference>
<keyword evidence="3" id="KW-1185">Reference proteome</keyword>
<feature type="transmembrane region" description="Helical" evidence="1">
    <location>
        <begin position="65"/>
        <end position="85"/>
    </location>
</feature>
<dbReference type="AlphaFoldDB" id="A0A433UGK0"/>